<evidence type="ECO:0000313" key="4">
    <source>
        <dbReference type="Proteomes" id="UP000761411"/>
    </source>
</evidence>
<evidence type="ECO:0000313" key="3">
    <source>
        <dbReference type="EMBL" id="MBS8265076.1"/>
    </source>
</evidence>
<feature type="transmembrane region" description="Helical" evidence="2">
    <location>
        <begin position="12"/>
        <end position="31"/>
    </location>
</feature>
<keyword evidence="2" id="KW-0812">Transmembrane</keyword>
<comment type="caution">
    <text evidence="3">The sequence shown here is derived from an EMBL/GenBank/DDBJ whole genome shotgun (WGS) entry which is preliminary data.</text>
</comment>
<gene>
    <name evidence="3" type="ORF">DYI25_11540</name>
</gene>
<proteinExistence type="predicted"/>
<dbReference type="GO" id="GO:0043107">
    <property type="term" value="P:type IV pilus-dependent motility"/>
    <property type="evidence" value="ECO:0007669"/>
    <property type="project" value="InterPro"/>
</dbReference>
<protein>
    <recommendedName>
        <fullName evidence="5">Pilus assembly protein PilO</fullName>
    </recommendedName>
</protein>
<evidence type="ECO:0000256" key="1">
    <source>
        <dbReference type="SAM" id="MobiDB-lite"/>
    </source>
</evidence>
<sequence>MNLQLEKKHTMILTLMALLAILIYIGVYFLYISPLKDSLALKESQLKSEQQLSETLETRLSTASATDFSSTVELQKMLPVDPMTEQLVLDLEKAEVISNSYITSMEFNNDGQGVSEAQPAHGEQPAVDSTSTENQGTESVTAEENQNTMPEGIAKNSVTVKVESASYFELEKFIATLEKLQRVVMVESISFTGPEEINSLSDEEKMIAMTLTINTFYLSGFDDLKDYNPKIETPEPANKRNPFPTFGDYSEDNLTENEQPNVDGTEGTDEN</sequence>
<dbReference type="RefSeq" id="WP_213368863.1">
    <property type="nucleotide sequence ID" value="NZ_QTKX01000001.1"/>
</dbReference>
<dbReference type="GO" id="GO:0043683">
    <property type="term" value="P:type IV pilus assembly"/>
    <property type="evidence" value="ECO:0007669"/>
    <property type="project" value="InterPro"/>
</dbReference>
<reference evidence="3 4" key="1">
    <citation type="journal article" date="2021" name="Microorganisms">
        <title>Bacterial Dimethylsulfoniopropionate Biosynthesis in the East China Sea.</title>
        <authorList>
            <person name="Liu J."/>
            <person name="Zhang Y."/>
            <person name="Liu J."/>
            <person name="Zhong H."/>
            <person name="Williams B.T."/>
            <person name="Zheng Y."/>
            <person name="Curson A.R.J."/>
            <person name="Sun C."/>
            <person name="Sun H."/>
            <person name="Song D."/>
            <person name="Wagner Mackenzie B."/>
            <person name="Bermejo Martinez A."/>
            <person name="Todd J.D."/>
            <person name="Zhang X.H."/>
        </authorList>
    </citation>
    <scope>NUCLEOTIDE SEQUENCE [LARGE SCALE GENOMIC DNA]</scope>
    <source>
        <strain evidence="3 4">ESS08</strain>
    </source>
</reference>
<keyword evidence="2" id="KW-1133">Transmembrane helix</keyword>
<organism evidence="3 4">
    <name type="scientific">Mesobacillus boroniphilus</name>
    <dbReference type="NCBI Taxonomy" id="308892"/>
    <lineage>
        <taxon>Bacteria</taxon>
        <taxon>Bacillati</taxon>
        <taxon>Bacillota</taxon>
        <taxon>Bacilli</taxon>
        <taxon>Bacillales</taxon>
        <taxon>Bacillaceae</taxon>
        <taxon>Mesobacillus</taxon>
    </lineage>
</organism>
<feature type="region of interest" description="Disordered" evidence="1">
    <location>
        <begin position="108"/>
        <end position="152"/>
    </location>
</feature>
<accession>A0A944CL54</accession>
<dbReference type="InterPro" id="IPR014717">
    <property type="entry name" value="Transl_elong_EF1B/ribsomal_bS6"/>
</dbReference>
<dbReference type="InterPro" id="IPR007445">
    <property type="entry name" value="PilO"/>
</dbReference>
<dbReference type="EMBL" id="QTKX01000001">
    <property type="protein sequence ID" value="MBS8265076.1"/>
    <property type="molecule type" value="Genomic_DNA"/>
</dbReference>
<dbReference type="Pfam" id="PF04350">
    <property type="entry name" value="PilO"/>
    <property type="match status" value="1"/>
</dbReference>
<feature type="region of interest" description="Disordered" evidence="1">
    <location>
        <begin position="229"/>
        <end position="271"/>
    </location>
</feature>
<name>A0A944CL54_9BACI</name>
<dbReference type="Proteomes" id="UP000761411">
    <property type="component" value="Unassembled WGS sequence"/>
</dbReference>
<keyword evidence="4" id="KW-1185">Reference proteome</keyword>
<feature type="compositionally biased region" description="Polar residues" evidence="1">
    <location>
        <begin position="127"/>
        <end position="149"/>
    </location>
</feature>
<dbReference type="Gene3D" id="3.30.70.60">
    <property type="match status" value="1"/>
</dbReference>
<evidence type="ECO:0000256" key="2">
    <source>
        <dbReference type="SAM" id="Phobius"/>
    </source>
</evidence>
<dbReference type="AlphaFoldDB" id="A0A944CL54"/>
<keyword evidence="2" id="KW-0472">Membrane</keyword>
<evidence type="ECO:0008006" key="5">
    <source>
        <dbReference type="Google" id="ProtNLM"/>
    </source>
</evidence>